<evidence type="ECO:0000256" key="5">
    <source>
        <dbReference type="ARBA" id="ARBA00051747"/>
    </source>
</evidence>
<evidence type="ECO:0000256" key="12">
    <source>
        <dbReference type="ARBA" id="ARBA00084049"/>
    </source>
</evidence>
<dbReference type="GO" id="GO:0016803">
    <property type="term" value="F:ether hydrolase activity"/>
    <property type="evidence" value="ECO:0007669"/>
    <property type="project" value="TreeGrafter"/>
</dbReference>
<dbReference type="InterPro" id="IPR005486">
    <property type="entry name" value="Glucokinase_regulatory_CS"/>
</dbReference>
<comment type="pathway">
    <text evidence="6 13">Amino-sugar metabolism; N-acetylmuramate degradation.</text>
</comment>
<evidence type="ECO:0000256" key="8">
    <source>
        <dbReference type="ARBA" id="ARBA00061234"/>
    </source>
</evidence>
<comment type="pathway">
    <text evidence="4 13">Cell wall biogenesis; peptidoglycan recycling.</text>
</comment>
<dbReference type="HAMAP" id="MF_00068">
    <property type="entry name" value="MurQ"/>
    <property type="match status" value="1"/>
</dbReference>
<dbReference type="Gene3D" id="3.40.50.10490">
    <property type="entry name" value="Glucose-6-phosphate isomerase like protein, domain 1"/>
    <property type="match status" value="1"/>
</dbReference>
<comment type="similarity">
    <text evidence="8 13">Belongs to the GCKR-like family. MurNAc-6-P etherase subfamily.</text>
</comment>
<dbReference type="AlphaFoldDB" id="A0A7X0NFB5"/>
<evidence type="ECO:0000256" key="3">
    <source>
        <dbReference type="ARBA" id="ARBA00023277"/>
    </source>
</evidence>
<dbReference type="InterPro" id="IPR005488">
    <property type="entry name" value="Etherase_MurQ"/>
</dbReference>
<comment type="miscellaneous">
    <text evidence="13">A lyase-type mechanism (elimination/hydration) is suggested for the cleavage of the lactyl ether bond of MurNAc 6-phosphate, with the formation of an alpha,beta-unsaturated aldehyde intermediate with (E)-stereochemistry, followed by the syn addition of water to give product.</text>
</comment>
<dbReference type="PROSITE" id="PS51464">
    <property type="entry name" value="SIS"/>
    <property type="match status" value="1"/>
</dbReference>
<comment type="function">
    <text evidence="13">Specifically catalyzes the cleavage of the D-lactyl ether substituent of MurNAc 6-phosphate, producing GlcNAc 6-phosphate and D-lactate. Together with AnmK, is also required for the utilization of anhydro-N-acetylmuramic acid (anhMurNAc) either imported from the medium or derived from its own cell wall murein, and thus plays a role in cell wall recycling.</text>
</comment>
<evidence type="ECO:0000256" key="6">
    <source>
        <dbReference type="ARBA" id="ARBA00060532"/>
    </source>
</evidence>
<evidence type="ECO:0000256" key="10">
    <source>
        <dbReference type="ARBA" id="ARBA00070061"/>
    </source>
</evidence>
<sequence>MEVKLNTQQSQLIGDLQQMSSEGRNPDTMDLDLLDTNSLLLALNREDQKVAQVVKQSIPEITYAVEAIVTAFARGGRLIYVGAGTSGRLGVLDAVECPPTFSVSEHQIIALIAGGTTAMYKAVEGAEDDPELAITELKQVNVSKNDVVVGIAASGRTPYTISALKYAKKVGAVAVGVSCNSGSALLKEADIAICAEVGPEALTGSTRLKSGTAQKLILNMLTTASMVKTGKSYENLMVDVHASNEKLKARAVHIVMQATSCDIQKASAALVQANNNAKLAILLVLTGLPVDQAKVLLAANNGFLRSAVDESTKKSN</sequence>
<dbReference type="GO" id="GO:0009254">
    <property type="term" value="P:peptidoglycan turnover"/>
    <property type="evidence" value="ECO:0007669"/>
    <property type="project" value="UniProtKB-UniRule"/>
</dbReference>
<dbReference type="UniPathway" id="UPA00342"/>
<evidence type="ECO:0000256" key="4">
    <source>
        <dbReference type="ARBA" id="ARBA00037880"/>
    </source>
</evidence>
<reference evidence="15 16" key="1">
    <citation type="submission" date="2020-08" db="EMBL/GenBank/DDBJ databases">
        <title>Genomic Encyclopedia of Type Strains, Phase IV (KMG-IV): sequencing the most valuable type-strain genomes for metagenomic binning, comparative biology and taxonomic classification.</title>
        <authorList>
            <person name="Goeker M."/>
        </authorList>
    </citation>
    <scope>NUCLEOTIDE SEQUENCE [LARGE SCALE GENOMIC DNA]</scope>
    <source>
        <strain evidence="15 16">DSM 26287</strain>
    </source>
</reference>
<dbReference type="NCBIfam" id="TIGR00274">
    <property type="entry name" value="N-acetylmuramic acid 6-phosphate etherase"/>
    <property type="match status" value="1"/>
</dbReference>
<dbReference type="GO" id="GO:0046348">
    <property type="term" value="P:amino sugar catabolic process"/>
    <property type="evidence" value="ECO:0007669"/>
    <property type="project" value="InterPro"/>
</dbReference>
<dbReference type="FunFam" id="3.40.50.10490:FF:000014">
    <property type="entry name" value="N-acetylmuramic acid 6-phosphate etherase"/>
    <property type="match status" value="1"/>
</dbReference>
<dbReference type="InterPro" id="IPR046348">
    <property type="entry name" value="SIS_dom_sf"/>
</dbReference>
<dbReference type="InterPro" id="IPR040190">
    <property type="entry name" value="MURQ/GCKR"/>
</dbReference>
<dbReference type="PANTHER" id="PTHR10088:SF4">
    <property type="entry name" value="GLUCOKINASE REGULATORY PROTEIN"/>
    <property type="match status" value="1"/>
</dbReference>
<keyword evidence="3 13" id="KW-0119">Carbohydrate metabolism</keyword>
<feature type="active site" description="Proton donor" evidence="13">
    <location>
        <position position="96"/>
    </location>
</feature>
<dbReference type="UniPathway" id="UPA00544"/>
<dbReference type="GO" id="GO:0097173">
    <property type="term" value="P:N-acetylmuramic acid catabolic process"/>
    <property type="evidence" value="ECO:0007669"/>
    <property type="project" value="UniProtKB-UniPathway"/>
</dbReference>
<organism evidence="15 16">
    <name type="scientific">Thalassotalea piscium</name>
    <dbReference type="NCBI Taxonomy" id="1230533"/>
    <lineage>
        <taxon>Bacteria</taxon>
        <taxon>Pseudomonadati</taxon>
        <taxon>Pseudomonadota</taxon>
        <taxon>Gammaproteobacteria</taxon>
        <taxon>Alteromonadales</taxon>
        <taxon>Colwelliaceae</taxon>
        <taxon>Thalassotalea</taxon>
    </lineage>
</organism>
<dbReference type="EMBL" id="JACHHU010000005">
    <property type="protein sequence ID" value="MBB6542422.1"/>
    <property type="molecule type" value="Genomic_DNA"/>
</dbReference>
<protein>
    <recommendedName>
        <fullName evidence="10 13">N-acetylmuramic acid 6-phosphate etherase</fullName>
        <shortName evidence="13">MurNAc-6-P etherase</shortName>
        <ecNumber evidence="9 13">4.2.1.126</ecNumber>
    </recommendedName>
    <alternativeName>
        <fullName evidence="12 13">N-acetylmuramic acid 6-phosphate hydrolase</fullName>
    </alternativeName>
    <alternativeName>
        <fullName evidence="11 13">N-acetylmuramic acid 6-phosphate lyase</fullName>
    </alternativeName>
</protein>
<dbReference type="NCBIfam" id="NF003915">
    <property type="entry name" value="PRK05441.1"/>
    <property type="match status" value="1"/>
</dbReference>
<gene>
    <name evidence="13" type="primary">murQ</name>
    <name evidence="15" type="ORF">HNQ55_000911</name>
</gene>
<evidence type="ECO:0000313" key="15">
    <source>
        <dbReference type="EMBL" id="MBB6542422.1"/>
    </source>
</evidence>
<feature type="domain" description="SIS" evidence="14">
    <location>
        <begin position="68"/>
        <end position="231"/>
    </location>
</feature>
<dbReference type="CDD" id="cd05007">
    <property type="entry name" value="SIS_Etherase"/>
    <property type="match status" value="1"/>
</dbReference>
<evidence type="ECO:0000256" key="9">
    <source>
        <dbReference type="ARBA" id="ARBA00067056"/>
    </source>
</evidence>
<dbReference type="EC" id="4.2.1.126" evidence="9 13"/>
<comment type="subunit">
    <text evidence="1 13">Homodimer.</text>
</comment>
<dbReference type="GO" id="GO:0097175">
    <property type="term" value="P:1,6-anhydro-N-acetyl-beta-muramic acid catabolic process"/>
    <property type="evidence" value="ECO:0007669"/>
    <property type="project" value="UniProtKB-UniRule"/>
</dbReference>
<accession>A0A7X0NFB5</accession>
<keyword evidence="2 13" id="KW-0456">Lyase</keyword>
<dbReference type="UniPathway" id="UPA00343"/>
<keyword evidence="16" id="KW-1185">Reference proteome</keyword>
<dbReference type="InterPro" id="IPR001347">
    <property type="entry name" value="SIS_dom"/>
</dbReference>
<dbReference type="GO" id="GO:0016835">
    <property type="term" value="F:carbon-oxygen lyase activity"/>
    <property type="evidence" value="ECO:0007669"/>
    <property type="project" value="UniProtKB-UniRule"/>
</dbReference>
<evidence type="ECO:0000259" key="14">
    <source>
        <dbReference type="PROSITE" id="PS51464"/>
    </source>
</evidence>
<name>A0A7X0NFB5_9GAMM</name>
<dbReference type="GO" id="GO:0097367">
    <property type="term" value="F:carbohydrate derivative binding"/>
    <property type="evidence" value="ECO:0007669"/>
    <property type="project" value="InterPro"/>
</dbReference>
<dbReference type="Gene3D" id="1.10.8.1080">
    <property type="match status" value="1"/>
</dbReference>
<dbReference type="Proteomes" id="UP000537141">
    <property type="component" value="Unassembled WGS sequence"/>
</dbReference>
<dbReference type="RefSeq" id="WP_184423058.1">
    <property type="nucleotide sequence ID" value="NZ_AP027362.1"/>
</dbReference>
<dbReference type="NCBIfam" id="NF009222">
    <property type="entry name" value="PRK12570.1"/>
    <property type="match status" value="1"/>
</dbReference>
<dbReference type="Pfam" id="PF22645">
    <property type="entry name" value="GKRP_SIS_N"/>
    <property type="match status" value="1"/>
</dbReference>
<comment type="pathway">
    <text evidence="7 13">Amino-sugar metabolism; 1,6-anhydro-N-acetylmuramate degradation.</text>
</comment>
<dbReference type="SUPFAM" id="SSF53697">
    <property type="entry name" value="SIS domain"/>
    <property type="match status" value="1"/>
</dbReference>
<comment type="caution">
    <text evidence="15">The sequence shown here is derived from an EMBL/GenBank/DDBJ whole genome shotgun (WGS) entry which is preliminary data.</text>
</comment>
<dbReference type="PANTHER" id="PTHR10088">
    <property type="entry name" value="GLUCOKINASE REGULATORY PROTEIN"/>
    <property type="match status" value="1"/>
</dbReference>
<evidence type="ECO:0000256" key="11">
    <source>
        <dbReference type="ARBA" id="ARBA00077905"/>
    </source>
</evidence>
<evidence type="ECO:0000313" key="16">
    <source>
        <dbReference type="Proteomes" id="UP000537141"/>
    </source>
</evidence>
<dbReference type="Pfam" id="PF20741">
    <property type="entry name" value="GKRP-like_C"/>
    <property type="match status" value="1"/>
</dbReference>
<evidence type="ECO:0000256" key="13">
    <source>
        <dbReference type="HAMAP-Rule" id="MF_00068"/>
    </source>
</evidence>
<dbReference type="PROSITE" id="PS01272">
    <property type="entry name" value="GCKR"/>
    <property type="match status" value="1"/>
</dbReference>
<dbReference type="FunFam" id="1.10.8.1080:FF:000001">
    <property type="entry name" value="N-acetylmuramic acid 6-phosphate etherase"/>
    <property type="match status" value="1"/>
</dbReference>
<proteinExistence type="inferred from homology"/>
<feature type="active site" evidence="13">
    <location>
        <position position="127"/>
    </location>
</feature>
<evidence type="ECO:0000256" key="1">
    <source>
        <dbReference type="ARBA" id="ARBA00011738"/>
    </source>
</evidence>
<comment type="catalytic activity">
    <reaction evidence="5 13">
        <text>N-acetyl-D-muramate 6-phosphate + H2O = N-acetyl-D-glucosamine 6-phosphate + (R)-lactate</text>
        <dbReference type="Rhea" id="RHEA:26410"/>
        <dbReference type="ChEBI" id="CHEBI:15377"/>
        <dbReference type="ChEBI" id="CHEBI:16004"/>
        <dbReference type="ChEBI" id="CHEBI:57513"/>
        <dbReference type="ChEBI" id="CHEBI:58722"/>
        <dbReference type="EC" id="4.2.1.126"/>
    </reaction>
</comment>
<evidence type="ECO:0000256" key="7">
    <source>
        <dbReference type="ARBA" id="ARBA00060595"/>
    </source>
</evidence>
<evidence type="ECO:0000256" key="2">
    <source>
        <dbReference type="ARBA" id="ARBA00023239"/>
    </source>
</evidence>